<comment type="similarity">
    <text evidence="3">Belongs to the ANP32 family.</text>
</comment>
<dbReference type="InterPro" id="IPR045081">
    <property type="entry name" value="AN32"/>
</dbReference>
<accession>A0A7T8KC64</accession>
<evidence type="ECO:0000256" key="3">
    <source>
        <dbReference type="ARBA" id="ARBA00025777"/>
    </source>
</evidence>
<name>A0A7T8KC64_CALRO</name>
<keyword evidence="5" id="KW-1185">Reference proteome</keyword>
<organism evidence="4 5">
    <name type="scientific">Caligus rogercresseyi</name>
    <name type="common">Sea louse</name>
    <dbReference type="NCBI Taxonomy" id="217165"/>
    <lineage>
        <taxon>Eukaryota</taxon>
        <taxon>Metazoa</taxon>
        <taxon>Ecdysozoa</taxon>
        <taxon>Arthropoda</taxon>
        <taxon>Crustacea</taxon>
        <taxon>Multicrustacea</taxon>
        <taxon>Hexanauplia</taxon>
        <taxon>Copepoda</taxon>
        <taxon>Siphonostomatoida</taxon>
        <taxon>Caligidae</taxon>
        <taxon>Caligus</taxon>
    </lineage>
</organism>
<feature type="non-terminal residue" evidence="4">
    <location>
        <position position="1"/>
    </location>
</feature>
<dbReference type="Proteomes" id="UP000595437">
    <property type="component" value="Chromosome 3"/>
</dbReference>
<keyword evidence="1" id="KW-0433">Leucine-rich repeat</keyword>
<evidence type="ECO:0000256" key="2">
    <source>
        <dbReference type="ARBA" id="ARBA00022737"/>
    </source>
</evidence>
<dbReference type="Gene3D" id="3.80.10.10">
    <property type="entry name" value="Ribonuclease Inhibitor"/>
    <property type="match status" value="1"/>
</dbReference>
<protein>
    <submittedName>
        <fullName evidence="4">Uncharacterized protein</fullName>
    </submittedName>
</protein>
<sequence length="75" mass="8291">MEKRIELERRGKDPSEVGMTIMVIGQNITELNLDNSRATQIEGLTDEYANLSSLSLISVGLTTLKGFPSLPKLQK</sequence>
<evidence type="ECO:0000256" key="1">
    <source>
        <dbReference type="ARBA" id="ARBA00022614"/>
    </source>
</evidence>
<dbReference type="AlphaFoldDB" id="A0A7T8KC64"/>
<dbReference type="GO" id="GO:0005634">
    <property type="term" value="C:nucleus"/>
    <property type="evidence" value="ECO:0007669"/>
    <property type="project" value="TreeGrafter"/>
</dbReference>
<dbReference type="PANTHER" id="PTHR11375:SF0">
    <property type="entry name" value="ACIDIC LEUCINE-RICH NUCLEAR PHOSPHOPROTEIN 32 FAMILY MEMBER A"/>
    <property type="match status" value="1"/>
</dbReference>
<evidence type="ECO:0000313" key="4">
    <source>
        <dbReference type="EMBL" id="QQP53198.1"/>
    </source>
</evidence>
<proteinExistence type="inferred from homology"/>
<keyword evidence="2" id="KW-0677">Repeat</keyword>
<gene>
    <name evidence="4" type="ORF">FKW44_005579</name>
</gene>
<dbReference type="InterPro" id="IPR032675">
    <property type="entry name" value="LRR_dom_sf"/>
</dbReference>
<dbReference type="GO" id="GO:0042393">
    <property type="term" value="F:histone binding"/>
    <property type="evidence" value="ECO:0007669"/>
    <property type="project" value="TreeGrafter"/>
</dbReference>
<dbReference type="SUPFAM" id="SSF52058">
    <property type="entry name" value="L domain-like"/>
    <property type="match status" value="1"/>
</dbReference>
<reference evidence="5" key="1">
    <citation type="submission" date="2021-01" db="EMBL/GenBank/DDBJ databases">
        <title>Caligus Genome Assembly.</title>
        <authorList>
            <person name="Gallardo-Escarate C."/>
        </authorList>
    </citation>
    <scope>NUCLEOTIDE SEQUENCE [LARGE SCALE GENOMIC DNA]</scope>
</reference>
<dbReference type="EMBL" id="CP045892">
    <property type="protein sequence ID" value="QQP53198.1"/>
    <property type="molecule type" value="Genomic_DNA"/>
</dbReference>
<evidence type="ECO:0000313" key="5">
    <source>
        <dbReference type="Proteomes" id="UP000595437"/>
    </source>
</evidence>
<dbReference type="PANTHER" id="PTHR11375">
    <property type="entry name" value="ACIDIC LEUCINE-RICH NUCLEAR PHOSPHOPROTEIN 32"/>
    <property type="match status" value="1"/>
</dbReference>
<dbReference type="OrthoDB" id="2160613at2759"/>